<reference evidence="1 2" key="1">
    <citation type="submission" date="2015-11" db="EMBL/GenBank/DDBJ databases">
        <title>Genomes and virulence difference between two physiological races of Phytophthora nicotianae.</title>
        <authorList>
            <person name="Liu H."/>
            <person name="Ma X."/>
            <person name="Yu H."/>
            <person name="Fang D."/>
            <person name="Li Y."/>
            <person name="Wang X."/>
            <person name="Wang W."/>
            <person name="Dong Y."/>
            <person name="Xiao B."/>
        </authorList>
    </citation>
    <scope>NUCLEOTIDE SEQUENCE [LARGE SCALE GENOMIC DNA]</scope>
    <source>
        <strain evidence="2">race 0</strain>
    </source>
</reference>
<accession>A0A0W8C7K9</accession>
<sequence length="150" mass="16833">MSEIHGIDIAKQPTMAYRTIRQAKNQNPIDPVAEYGRLPSYLREFARKTPGSRVCCQLDSEGRFYRAFLSIGSAVNVQDAFLPVWECDGTNMKDLSYDGICKDGNKQNVPIAVAYIHKETIDNFAWFFGNCIVAGIKMNILLAFATEENS</sequence>
<organism evidence="1 2">
    <name type="scientific">Phytophthora nicotianae</name>
    <name type="common">Potato buckeye rot agent</name>
    <name type="synonym">Phytophthora parasitica</name>
    <dbReference type="NCBI Taxonomy" id="4792"/>
    <lineage>
        <taxon>Eukaryota</taxon>
        <taxon>Sar</taxon>
        <taxon>Stramenopiles</taxon>
        <taxon>Oomycota</taxon>
        <taxon>Peronosporomycetes</taxon>
        <taxon>Peronosporales</taxon>
        <taxon>Peronosporaceae</taxon>
        <taxon>Phytophthora</taxon>
    </lineage>
</organism>
<evidence type="ECO:0008006" key="3">
    <source>
        <dbReference type="Google" id="ProtNLM"/>
    </source>
</evidence>
<proteinExistence type="predicted"/>
<protein>
    <recommendedName>
        <fullName evidence="3">MULE transposase domain-containing protein</fullName>
    </recommendedName>
</protein>
<evidence type="ECO:0000313" key="2">
    <source>
        <dbReference type="Proteomes" id="UP000052943"/>
    </source>
</evidence>
<dbReference type="Proteomes" id="UP000052943">
    <property type="component" value="Unassembled WGS sequence"/>
</dbReference>
<dbReference type="OrthoDB" id="128140at2759"/>
<dbReference type="EMBL" id="LNFO01004639">
    <property type="protein sequence ID" value="KUF80062.1"/>
    <property type="molecule type" value="Genomic_DNA"/>
</dbReference>
<dbReference type="AlphaFoldDB" id="A0A0W8C7K9"/>
<name>A0A0W8C7K9_PHYNI</name>
<gene>
    <name evidence="1" type="ORF">AM587_10012252</name>
</gene>
<comment type="caution">
    <text evidence="1">The sequence shown here is derived from an EMBL/GenBank/DDBJ whole genome shotgun (WGS) entry which is preliminary data.</text>
</comment>
<evidence type="ECO:0000313" key="1">
    <source>
        <dbReference type="EMBL" id="KUF80062.1"/>
    </source>
</evidence>